<dbReference type="AlphaFoldDB" id="X6P7B1"/>
<feature type="domain" description="Amidase" evidence="1">
    <location>
        <begin position="14"/>
        <end position="393"/>
    </location>
</feature>
<accession>X6P7B1</accession>
<evidence type="ECO:0000313" key="2">
    <source>
        <dbReference type="EMBL" id="ETO34096.1"/>
    </source>
</evidence>
<keyword evidence="3" id="KW-1185">Reference proteome</keyword>
<name>X6P7B1_RETFI</name>
<dbReference type="Pfam" id="PF01425">
    <property type="entry name" value="Amidase"/>
    <property type="match status" value="1"/>
</dbReference>
<comment type="caution">
    <text evidence="2">The sequence shown here is derived from an EMBL/GenBank/DDBJ whole genome shotgun (WGS) entry which is preliminary data.</text>
</comment>
<dbReference type="SUPFAM" id="SSF75304">
    <property type="entry name" value="Amidase signature (AS) enzymes"/>
    <property type="match status" value="1"/>
</dbReference>
<dbReference type="EMBL" id="ASPP01002885">
    <property type="protein sequence ID" value="ETO34096.1"/>
    <property type="molecule type" value="Genomic_DNA"/>
</dbReference>
<dbReference type="PANTHER" id="PTHR45847:SF6">
    <property type="entry name" value="FATTY ACID AMIDE HYDROLASE"/>
    <property type="match status" value="1"/>
</dbReference>
<dbReference type="Proteomes" id="UP000023152">
    <property type="component" value="Unassembled WGS sequence"/>
</dbReference>
<keyword evidence="2" id="KW-0378">Hydrolase</keyword>
<proteinExistence type="predicted"/>
<dbReference type="PANTHER" id="PTHR45847">
    <property type="entry name" value="FATTY ACID AMIDE HYDROLASE"/>
    <property type="match status" value="1"/>
</dbReference>
<evidence type="ECO:0000259" key="1">
    <source>
        <dbReference type="Pfam" id="PF01425"/>
    </source>
</evidence>
<dbReference type="InterPro" id="IPR052096">
    <property type="entry name" value="Endocannabinoid_amidase"/>
</dbReference>
<organism evidence="2 3">
    <name type="scientific">Reticulomyxa filosa</name>
    <dbReference type="NCBI Taxonomy" id="46433"/>
    <lineage>
        <taxon>Eukaryota</taxon>
        <taxon>Sar</taxon>
        <taxon>Rhizaria</taxon>
        <taxon>Retaria</taxon>
        <taxon>Foraminifera</taxon>
        <taxon>Monothalamids</taxon>
        <taxon>Reticulomyxidae</taxon>
        <taxon>Reticulomyxa</taxon>
    </lineage>
</organism>
<feature type="non-terminal residue" evidence="2">
    <location>
        <position position="1"/>
    </location>
</feature>
<dbReference type="InterPro" id="IPR023631">
    <property type="entry name" value="Amidase_dom"/>
</dbReference>
<dbReference type="GO" id="GO:0009062">
    <property type="term" value="P:fatty acid catabolic process"/>
    <property type="evidence" value="ECO:0007669"/>
    <property type="project" value="TreeGrafter"/>
</dbReference>
<protein>
    <submittedName>
        <fullName evidence="2">Fatty-acid amide hydrolase 1</fullName>
    </submittedName>
</protein>
<dbReference type="Gene3D" id="3.90.1300.10">
    <property type="entry name" value="Amidase signature (AS) domain"/>
    <property type="match status" value="1"/>
</dbReference>
<dbReference type="GO" id="GO:0017064">
    <property type="term" value="F:fatty acid amide hydrolase activity"/>
    <property type="evidence" value="ECO:0007669"/>
    <property type="project" value="TreeGrafter"/>
</dbReference>
<gene>
    <name evidence="2" type="ORF">RFI_02999</name>
</gene>
<dbReference type="InterPro" id="IPR036928">
    <property type="entry name" value="AS_sf"/>
</dbReference>
<reference evidence="2 3" key="1">
    <citation type="journal article" date="2013" name="Curr. Biol.">
        <title>The Genome of the Foraminiferan Reticulomyxa filosa.</title>
        <authorList>
            <person name="Glockner G."/>
            <person name="Hulsmann N."/>
            <person name="Schleicher M."/>
            <person name="Noegel A.A."/>
            <person name="Eichinger L."/>
            <person name="Gallinger C."/>
            <person name="Pawlowski J."/>
            <person name="Sierra R."/>
            <person name="Euteneuer U."/>
            <person name="Pillet L."/>
            <person name="Moustafa A."/>
            <person name="Platzer M."/>
            <person name="Groth M."/>
            <person name="Szafranski K."/>
            <person name="Schliwa M."/>
        </authorList>
    </citation>
    <scope>NUCLEOTIDE SEQUENCE [LARGE SCALE GENOMIC DNA]</scope>
</reference>
<dbReference type="GO" id="GO:0004040">
    <property type="term" value="F:amidase activity"/>
    <property type="evidence" value="ECO:0007669"/>
    <property type="project" value="TreeGrafter"/>
</dbReference>
<evidence type="ECO:0000313" key="3">
    <source>
        <dbReference type="Proteomes" id="UP000023152"/>
    </source>
</evidence>
<sequence>KKKKKKKKAKLVWAPIAIGTDIGGSLRSPANFCGIMAHKCSSKRVMGAGKEGISGGNYWGKPTVKGVVGPLSRYVDDLVAVMKVLYSPQGFELDPHLPPIVFRDEIYNSTKKLKVAYLINDGYFTPVATVQRAVKETIAYVKNELKYEVVNLEEVLLRRQEVFEPYSSLGEIATMKYFEYAGAPGNMSDYIDALKGEYLMPGFSETYKGSLIPNFLRPLISKILYLNGEEKKAKIVAESYVRFSNEEKKKKKKYKNKNKNKNVRRGGVSVKKERQINYDIDQFRYRFWQMMNEENIDLIISPVNAFPALPIHFSSHFLNCLSHQMLQNVLDTASCAIGPVAFVRENEACYSVADLPRFEQNRSTRILAEYMKGLQGMPVGLQVWGKPFDDELVFRLCKELENIVQKY</sequence>
<dbReference type="OrthoDB" id="6428749at2759"/>